<dbReference type="GO" id="GO:0000049">
    <property type="term" value="F:tRNA binding"/>
    <property type="evidence" value="ECO:0007669"/>
    <property type="project" value="InterPro"/>
</dbReference>
<dbReference type="PROSITE" id="PS50862">
    <property type="entry name" value="AA_TRNA_LIGASE_II"/>
    <property type="match status" value="1"/>
</dbReference>
<evidence type="ECO:0000256" key="7">
    <source>
        <dbReference type="ARBA" id="ARBA00023146"/>
    </source>
</evidence>
<dbReference type="GO" id="GO:0004812">
    <property type="term" value="F:aminoacyl-tRNA ligase activity"/>
    <property type="evidence" value="ECO:0007669"/>
    <property type="project" value="UniProtKB-KW"/>
</dbReference>
<name>A0A285VGW6_9MICO</name>
<dbReference type="InterPro" id="IPR005121">
    <property type="entry name" value="Fdx_antiC-bd"/>
</dbReference>
<dbReference type="SUPFAM" id="SSF55681">
    <property type="entry name" value="Class II aaRS and biotin synthetases"/>
    <property type="match status" value="1"/>
</dbReference>
<keyword evidence="2" id="KW-0436">Ligase</keyword>
<comment type="similarity">
    <text evidence="1">Belongs to the class-II aminoacyl-tRNA synthetase family.</text>
</comment>
<reference evidence="12" key="1">
    <citation type="submission" date="2017-08" db="EMBL/GenBank/DDBJ databases">
        <authorList>
            <person name="Varghese N."/>
            <person name="Submissions S."/>
        </authorList>
    </citation>
    <scope>NUCLEOTIDE SEQUENCE [LARGE SCALE GENOMIC DNA]</scope>
    <source>
        <strain evidence="12">USBA17B2</strain>
    </source>
</reference>
<dbReference type="GO" id="GO:0043039">
    <property type="term" value="P:tRNA aminoacylation"/>
    <property type="evidence" value="ECO:0007669"/>
    <property type="project" value="InterPro"/>
</dbReference>
<dbReference type="InterPro" id="IPR006195">
    <property type="entry name" value="aa-tRNA-synth_II"/>
</dbReference>
<feature type="domain" description="Aminoacyl-transfer RNA synthetases class-II family profile" evidence="9">
    <location>
        <begin position="116"/>
        <end position="250"/>
    </location>
</feature>
<keyword evidence="7 11" id="KW-0030">Aminoacyl-tRNA synthetase</keyword>
<protein>
    <recommendedName>
        <fullName evidence="8">Phenylalanyl-tRNA synthetase</fullName>
    </recommendedName>
</protein>
<evidence type="ECO:0000256" key="8">
    <source>
        <dbReference type="ARBA" id="ARBA00031194"/>
    </source>
</evidence>
<evidence type="ECO:0000313" key="11">
    <source>
        <dbReference type="EMBL" id="SOC52426.1"/>
    </source>
</evidence>
<proteinExistence type="inferred from homology"/>
<dbReference type="Gene3D" id="3.30.70.380">
    <property type="entry name" value="Ferrodoxin-fold anticodon-binding domain"/>
    <property type="match status" value="1"/>
</dbReference>
<evidence type="ECO:0000256" key="4">
    <source>
        <dbReference type="ARBA" id="ARBA00022840"/>
    </source>
</evidence>
<keyword evidence="5" id="KW-0648">Protein biosynthesis</keyword>
<evidence type="ECO:0000256" key="6">
    <source>
        <dbReference type="ARBA" id="ARBA00022946"/>
    </source>
</evidence>
<evidence type="ECO:0000256" key="5">
    <source>
        <dbReference type="ARBA" id="ARBA00022917"/>
    </source>
</evidence>
<accession>A0A285VGW6</accession>
<keyword evidence="6" id="KW-0809">Transit peptide</keyword>
<dbReference type="AlphaFoldDB" id="A0A285VGW6"/>
<keyword evidence="4" id="KW-0067">ATP-binding</keyword>
<keyword evidence="12" id="KW-1185">Reference proteome</keyword>
<dbReference type="PROSITE" id="PS51447">
    <property type="entry name" value="FDX_ACB"/>
    <property type="match status" value="1"/>
</dbReference>
<dbReference type="InterPro" id="IPR002319">
    <property type="entry name" value="Phenylalanyl-tRNA_Synthase"/>
</dbReference>
<evidence type="ECO:0000259" key="10">
    <source>
        <dbReference type="PROSITE" id="PS51447"/>
    </source>
</evidence>
<evidence type="ECO:0000313" key="12">
    <source>
        <dbReference type="Proteomes" id="UP000219688"/>
    </source>
</evidence>
<evidence type="ECO:0000256" key="1">
    <source>
        <dbReference type="ARBA" id="ARBA00008226"/>
    </source>
</evidence>
<sequence length="372" mass="41608">MTTTYPTPDELHHALTLRDLSDPAHGRHAIQVLLEEVLQALAGRWGSTVRVVRTPPLVSVRDNYDRLGYADRDITREARYSRYASPTTMLRSHTSADLPATLEGYRTGDGEVDELIAVPGLVYRRDVVDRTHVGEPHQVDLWRLRSVSGTGEEELGEMLGVLVRAVLPGARWRTTPAVHPYTRHGRQVDVLHHGDWLELAECGLIHPDVLRRSGLDPERWSGLALGMGLERALMLRKEIPDIRYLRSGEPRISAQMGDLEPWREVSSLPPVSRDLSVVVGADVPDEILGDRVRAAVGDRVQDVESVEVLTRTGWEQLPEPARRRLGLRPDQTNALVRLTLRPLGRTLTGAEADDLRNQVYLAIHEGPHLELA</sequence>
<dbReference type="SUPFAM" id="SSF54991">
    <property type="entry name" value="Anticodon-binding domain of PheRS"/>
    <property type="match status" value="1"/>
</dbReference>
<evidence type="ECO:0000259" key="9">
    <source>
        <dbReference type="PROSITE" id="PS50862"/>
    </source>
</evidence>
<organism evidence="11 12">
    <name type="scientific">Ornithinimicrobium cerasi</name>
    <dbReference type="NCBI Taxonomy" id="2248773"/>
    <lineage>
        <taxon>Bacteria</taxon>
        <taxon>Bacillati</taxon>
        <taxon>Actinomycetota</taxon>
        <taxon>Actinomycetes</taxon>
        <taxon>Micrococcales</taxon>
        <taxon>Ornithinimicrobiaceae</taxon>
        <taxon>Ornithinimicrobium</taxon>
    </lineage>
</organism>
<keyword evidence="3" id="KW-0547">Nucleotide-binding</keyword>
<dbReference type="RefSeq" id="WP_097186710.1">
    <property type="nucleotide sequence ID" value="NZ_OBQK01000001.1"/>
</dbReference>
<evidence type="ECO:0000256" key="3">
    <source>
        <dbReference type="ARBA" id="ARBA00022741"/>
    </source>
</evidence>
<dbReference type="Proteomes" id="UP000219688">
    <property type="component" value="Unassembled WGS sequence"/>
</dbReference>
<feature type="domain" description="FDX-ACB" evidence="10">
    <location>
        <begin position="266"/>
        <end position="372"/>
    </location>
</feature>
<dbReference type="Pfam" id="PF01409">
    <property type="entry name" value="tRNA-synt_2d"/>
    <property type="match status" value="1"/>
</dbReference>
<dbReference type="SMART" id="SM00896">
    <property type="entry name" value="FDX-ACB"/>
    <property type="match status" value="1"/>
</dbReference>
<dbReference type="GO" id="GO:0005524">
    <property type="term" value="F:ATP binding"/>
    <property type="evidence" value="ECO:0007669"/>
    <property type="project" value="UniProtKB-KW"/>
</dbReference>
<dbReference type="InterPro" id="IPR045864">
    <property type="entry name" value="aa-tRNA-synth_II/BPL/LPL"/>
</dbReference>
<dbReference type="InterPro" id="IPR036690">
    <property type="entry name" value="Fdx_antiC-bd_sf"/>
</dbReference>
<gene>
    <name evidence="11" type="ORF">SAMN05421879_101542</name>
</gene>
<dbReference type="EMBL" id="OBQK01000001">
    <property type="protein sequence ID" value="SOC52426.1"/>
    <property type="molecule type" value="Genomic_DNA"/>
</dbReference>
<evidence type="ECO:0000256" key="2">
    <source>
        <dbReference type="ARBA" id="ARBA00022598"/>
    </source>
</evidence>
<dbReference type="Gene3D" id="3.30.930.10">
    <property type="entry name" value="Bira Bifunctional Protein, Domain 2"/>
    <property type="match status" value="1"/>
</dbReference>
<dbReference type="GO" id="GO:0006412">
    <property type="term" value="P:translation"/>
    <property type="evidence" value="ECO:0007669"/>
    <property type="project" value="UniProtKB-KW"/>
</dbReference>